<gene>
    <name evidence="12" type="ORF">K1718_03770</name>
</gene>
<dbReference type="Proteomes" id="UP001209803">
    <property type="component" value="Chromosome"/>
</dbReference>
<evidence type="ECO:0000256" key="3">
    <source>
        <dbReference type="ARBA" id="ARBA00022692"/>
    </source>
</evidence>
<evidence type="ECO:0000256" key="5">
    <source>
        <dbReference type="ARBA" id="ARBA00022840"/>
    </source>
</evidence>
<dbReference type="SMART" id="SM00382">
    <property type="entry name" value="AAA"/>
    <property type="match status" value="1"/>
</dbReference>
<dbReference type="InterPro" id="IPR005074">
    <property type="entry name" value="Peptidase_C39"/>
</dbReference>
<dbReference type="Gene3D" id="3.90.70.10">
    <property type="entry name" value="Cysteine proteinases"/>
    <property type="match status" value="1"/>
</dbReference>
<dbReference type="SUPFAM" id="SSF52540">
    <property type="entry name" value="P-loop containing nucleoside triphosphate hydrolases"/>
    <property type="match status" value="1"/>
</dbReference>
<evidence type="ECO:0000259" key="10">
    <source>
        <dbReference type="PROSITE" id="PS50929"/>
    </source>
</evidence>
<proteinExistence type="inferred from homology"/>
<evidence type="ECO:0000256" key="4">
    <source>
        <dbReference type="ARBA" id="ARBA00022741"/>
    </source>
</evidence>
<reference evidence="12 13" key="1">
    <citation type="submission" date="2023-03" db="EMBL/GenBank/DDBJ databases">
        <title>Roseibium porphyridii sp. nov. and Roseibium rhodosorbium sp. nov. isolated from marine algae, Porphyridium cruentum and Rhodosorus marinus, respectively.</title>
        <authorList>
            <person name="Lee M.W."/>
            <person name="Choi B.J."/>
            <person name="Lee J.K."/>
            <person name="Choi D.G."/>
            <person name="Baek J.H."/>
            <person name="Bayburt H."/>
            <person name="Kim J.M."/>
            <person name="Han D.M."/>
            <person name="Kim K.H."/>
            <person name="Jeon C.O."/>
        </authorList>
    </citation>
    <scope>NUCLEOTIDE SEQUENCE [LARGE SCALE GENOMIC DNA]</scope>
    <source>
        <strain evidence="12 13">KMA01</strain>
    </source>
</reference>
<keyword evidence="4" id="KW-0547">Nucleotide-binding</keyword>
<evidence type="ECO:0000256" key="1">
    <source>
        <dbReference type="ARBA" id="ARBA00004651"/>
    </source>
</evidence>
<dbReference type="PROSITE" id="PS50893">
    <property type="entry name" value="ABC_TRANSPORTER_2"/>
    <property type="match status" value="1"/>
</dbReference>
<sequence length="729" mass="81179">MNEGELDPQALDHLIEIAKHHELAADRAKIEFEYSIGEEPLTEMRLLRIAQDLGLQVSSKRLSWSQFGKLGQAYPVILVLKSGETLLISGYSEDPETGRDYVFSAQRCLETKQFEHEPIAATDLSRGWKGTIYLFRRTTDEAVASEFGLGWFFKEALKQKVLFTEIILIALMIHATALAVPLFFQITVDKVLVHQSFQTLNVLAVAVVIVLLFQGVFNFLRNYLLAFATSKIDMRTATRTFGHLVRLPLSFFQRSTAGVLTKHMQQTDEIRDFLTGNVLTTALDATALFVFIPLLFLYSWELGLIVVGFSLLIAMVIAGMIRPFYSALMRLYSAEGERQSLLVESIHGISTIKSMALEPRRNRIWDNSSAQSVRTNFKVDKIGTTAESIVQTLEQLMSVVILFVGAHMVFKGDMTVGKLIAFKMLSSNVSQPLIKIVEMIHEYQKARLAVRMLGNIMNTRTEGNSSSQTLTPDVSGQITFENVTFTYDGSDKPALQNVSFSIEAGETIGIVGESGSGKSTLARLVQGLYAVNDGRVKFDGIDLREIDLAHLRRSVGIVLQENFLFRGTIRENIALTVAHAQLEDVRKAAQLAGAAGFIEDLPSGYDTFLEENATNLSGGQRQRLAIARALLRNPKLLVFDEATSALDVESETIIQSNLSKIADGRTMLIIAHRLSTLHDADRILVLDKGRVEAFAPRRELLDERSPRFSPAFQRMWDIQVKNALGADHA</sequence>
<dbReference type="Gene3D" id="1.20.1560.10">
    <property type="entry name" value="ABC transporter type 1, transmembrane domain"/>
    <property type="match status" value="1"/>
</dbReference>
<dbReference type="CDD" id="cd18783">
    <property type="entry name" value="ABC_6TM_PrtD_LapB_HlyB_like"/>
    <property type="match status" value="1"/>
</dbReference>
<evidence type="ECO:0000313" key="12">
    <source>
        <dbReference type="EMBL" id="WFE90482.1"/>
    </source>
</evidence>
<evidence type="ECO:0000256" key="8">
    <source>
        <dbReference type="SAM" id="Phobius"/>
    </source>
</evidence>
<dbReference type="PANTHER" id="PTHR24221:SF647">
    <property type="entry name" value="BLL6336 PROTEIN"/>
    <property type="match status" value="1"/>
</dbReference>
<dbReference type="InterPro" id="IPR017871">
    <property type="entry name" value="ABC_transporter-like_CS"/>
</dbReference>
<dbReference type="PROSITE" id="PS00211">
    <property type="entry name" value="ABC_TRANSPORTER_1"/>
    <property type="match status" value="1"/>
</dbReference>
<dbReference type="InterPro" id="IPR039421">
    <property type="entry name" value="Type_1_exporter"/>
</dbReference>
<name>A0ABY8F8J4_9HYPH</name>
<feature type="transmembrane region" description="Helical" evidence="8">
    <location>
        <begin position="200"/>
        <end position="220"/>
    </location>
</feature>
<dbReference type="Pfam" id="PF00664">
    <property type="entry name" value="ABC_membrane"/>
    <property type="match status" value="1"/>
</dbReference>
<evidence type="ECO:0000256" key="6">
    <source>
        <dbReference type="ARBA" id="ARBA00022989"/>
    </source>
</evidence>
<dbReference type="InterPro" id="IPR027417">
    <property type="entry name" value="P-loop_NTPase"/>
</dbReference>
<keyword evidence="3 8" id="KW-0812">Transmembrane</keyword>
<keyword evidence="7 8" id="KW-0472">Membrane</keyword>
<organism evidence="12 13">
    <name type="scientific">Roseibium porphyridii</name>
    <dbReference type="NCBI Taxonomy" id="2866279"/>
    <lineage>
        <taxon>Bacteria</taxon>
        <taxon>Pseudomonadati</taxon>
        <taxon>Pseudomonadota</taxon>
        <taxon>Alphaproteobacteria</taxon>
        <taxon>Hyphomicrobiales</taxon>
        <taxon>Stappiaceae</taxon>
        <taxon>Roseibium</taxon>
    </lineage>
</organism>
<dbReference type="PANTHER" id="PTHR24221">
    <property type="entry name" value="ATP-BINDING CASSETTE SUB-FAMILY B"/>
    <property type="match status" value="1"/>
</dbReference>
<evidence type="ECO:0000256" key="7">
    <source>
        <dbReference type="ARBA" id="ARBA00023136"/>
    </source>
</evidence>
<evidence type="ECO:0000313" key="13">
    <source>
        <dbReference type="Proteomes" id="UP001209803"/>
    </source>
</evidence>
<dbReference type="PROSITE" id="PS50990">
    <property type="entry name" value="PEPTIDASE_C39"/>
    <property type="match status" value="1"/>
</dbReference>
<dbReference type="InterPro" id="IPR003439">
    <property type="entry name" value="ABC_transporter-like_ATP-bd"/>
</dbReference>
<comment type="subcellular location">
    <subcellularLocation>
        <location evidence="1">Cell membrane</location>
        <topology evidence="1">Multi-pass membrane protein</topology>
    </subcellularLocation>
</comment>
<dbReference type="Gene3D" id="3.40.50.300">
    <property type="entry name" value="P-loop containing nucleotide triphosphate hydrolases"/>
    <property type="match status" value="1"/>
</dbReference>
<dbReference type="EMBL" id="CP120863">
    <property type="protein sequence ID" value="WFE90482.1"/>
    <property type="molecule type" value="Genomic_DNA"/>
</dbReference>
<feature type="domain" description="Peptidase C39" evidence="11">
    <location>
        <begin position="3"/>
        <end position="135"/>
    </location>
</feature>
<feature type="transmembrane region" description="Helical" evidence="8">
    <location>
        <begin position="162"/>
        <end position="188"/>
    </location>
</feature>
<comment type="similarity">
    <text evidence="2">Belongs to the ABC transporter superfamily.</text>
</comment>
<dbReference type="Pfam" id="PF00005">
    <property type="entry name" value="ABC_tran"/>
    <property type="match status" value="1"/>
</dbReference>
<protein>
    <submittedName>
        <fullName evidence="12">Peptidase domain-containing ABC transporter</fullName>
    </submittedName>
</protein>
<dbReference type="InterPro" id="IPR003593">
    <property type="entry name" value="AAA+_ATPase"/>
</dbReference>
<keyword evidence="13" id="KW-1185">Reference proteome</keyword>
<keyword evidence="5" id="KW-0067">ATP-binding</keyword>
<feature type="domain" description="ABC transporter" evidence="9">
    <location>
        <begin position="478"/>
        <end position="713"/>
    </location>
</feature>
<dbReference type="InterPro" id="IPR011527">
    <property type="entry name" value="ABC1_TM_dom"/>
</dbReference>
<evidence type="ECO:0000256" key="2">
    <source>
        <dbReference type="ARBA" id="ARBA00005417"/>
    </source>
</evidence>
<accession>A0ABY8F8J4</accession>
<dbReference type="PROSITE" id="PS50929">
    <property type="entry name" value="ABC_TM1F"/>
    <property type="match status" value="1"/>
</dbReference>
<dbReference type="SUPFAM" id="SSF90123">
    <property type="entry name" value="ABC transporter transmembrane region"/>
    <property type="match status" value="1"/>
</dbReference>
<keyword evidence="6 8" id="KW-1133">Transmembrane helix</keyword>
<evidence type="ECO:0000259" key="9">
    <source>
        <dbReference type="PROSITE" id="PS50893"/>
    </source>
</evidence>
<evidence type="ECO:0000259" key="11">
    <source>
        <dbReference type="PROSITE" id="PS50990"/>
    </source>
</evidence>
<feature type="transmembrane region" description="Helical" evidence="8">
    <location>
        <begin position="273"/>
        <end position="296"/>
    </location>
</feature>
<feature type="transmembrane region" description="Helical" evidence="8">
    <location>
        <begin position="302"/>
        <end position="321"/>
    </location>
</feature>
<feature type="domain" description="ABC transmembrane type-1" evidence="10">
    <location>
        <begin position="166"/>
        <end position="445"/>
    </location>
</feature>
<dbReference type="RefSeq" id="WP_265679692.1">
    <property type="nucleotide sequence ID" value="NZ_CP120863.1"/>
</dbReference>
<dbReference type="InterPro" id="IPR036640">
    <property type="entry name" value="ABC1_TM_sf"/>
</dbReference>